<feature type="non-terminal residue" evidence="1">
    <location>
        <position position="1"/>
    </location>
</feature>
<evidence type="ECO:0000313" key="1">
    <source>
        <dbReference type="EMBL" id="KAJ2785068.1"/>
    </source>
</evidence>
<dbReference type="Proteomes" id="UP001140066">
    <property type="component" value="Unassembled WGS sequence"/>
</dbReference>
<proteinExistence type="predicted"/>
<name>A0ACC1KBY2_9FUNG</name>
<comment type="caution">
    <text evidence="1">The sequence shown here is derived from an EMBL/GenBank/DDBJ whole genome shotgun (WGS) entry which is preliminary data.</text>
</comment>
<protein>
    <submittedName>
        <fullName evidence="1">Phosphatidylinositol kinase- protein kinase tor1</fullName>
        <ecNumber evidence="1">2.7.11.1</ecNumber>
    </submittedName>
</protein>
<reference evidence="1" key="1">
    <citation type="submission" date="2022-07" db="EMBL/GenBank/DDBJ databases">
        <title>Phylogenomic reconstructions and comparative analyses of Kickxellomycotina fungi.</title>
        <authorList>
            <person name="Reynolds N.K."/>
            <person name="Stajich J.E."/>
            <person name="Barry K."/>
            <person name="Grigoriev I.V."/>
            <person name="Crous P."/>
            <person name="Smith M.E."/>
        </authorList>
    </citation>
    <scope>NUCLEOTIDE SEQUENCE</scope>
    <source>
        <strain evidence="1">BCRC 34191</strain>
    </source>
</reference>
<gene>
    <name evidence="1" type="primary">TOR1_2</name>
    <name evidence="1" type="ORF">GGI18_003379</name>
</gene>
<keyword evidence="1" id="KW-0808">Transferase</keyword>
<accession>A0ACC1KBY2</accession>
<keyword evidence="2" id="KW-1185">Reference proteome</keyword>
<dbReference type="EC" id="2.7.11.1" evidence="1"/>
<sequence>GAKRGKRGRHTGPPPNVMTVFSSEEPRETLVGDIVIDAYGREFSGDKYYIRVSIEALLQILNDPTEAPIHQQAVQALNAMFGPLQNNCAPYLGRIVPAVLRAMEMAPPGQADFYVENLGRLVCMSRQLIRPFLEKMFDLFDPDAHASDRLQSSLVGLIEVLAEALSGDLGSHISTVLPFLVSVIDRDASEMRQVTDRTLHALRILSPSLEGYLFLVMPRLLSLLDLATTPTNVTESTLACISSIVSAVNCNSFASRMVLKLVELLQCSPTPQFQTAVVDVFCTLMEQLQDEFTLFMPMISLTMKSRGIFNHEKYDGCTRLLFSGRLIPKDTLRVLPLLSGDAIRANTRLGLTSSESRPKPNVDATAIRRAWTVSQSMSKGEWAGWLNGLTSELVRQSPSAALRACSGLASKHPKLCKELFNAAFVSCWTELPGQYQQEIVSSLQEVASKPDVPPDVLQTILGLAGYMERDEKQIQIDLKLLGDYAERCHALAKELHYKEAEWTLEKNYETIEKLIELNQNLDLPDSAVGMLNYVCKEQPDIRESVEWYRRLQRWDDALTIYRRQEAEEGPSYSNTNGQLRCMFEMSDWESLLPLYERIWSGNDHQLQMASANIGMSMAWALGDIENMEFYMSKLPSSSKDKSFCVALLSVYHNKWDEAKEFILKAREEIRGNLVSRVTESYSRGYQLVFNCQMLTELEEVIFYKTLPEDDNRRAAIVNTWRQRLKGMQQDVGMWQKLLRLHSMVLRPIVDLDTWIKYVNMCRKSEQMTMARHAITQLLQDEANYLEELHCGDMQSQSPKARCQVYEYMRLKSQMLQEQEEQHQLLHSDGRGLGYLSSGRSNGLLATSSLDAAIRLSQQPALVYMYLKYKWAVGERRGAFQMMEMFANDYSRKVGFDLRSPEAFADHIDAHTMEGSHGNLDTADDARTIHLLSRFYFKRAEWLVSIQQTAKMAQEARAKASLGTGSES</sequence>
<evidence type="ECO:0000313" key="2">
    <source>
        <dbReference type="Proteomes" id="UP001140066"/>
    </source>
</evidence>
<feature type="non-terminal residue" evidence="1">
    <location>
        <position position="967"/>
    </location>
</feature>
<dbReference type="EMBL" id="JANBUK010001145">
    <property type="protein sequence ID" value="KAJ2785068.1"/>
    <property type="molecule type" value="Genomic_DNA"/>
</dbReference>
<organism evidence="1 2">
    <name type="scientific">Coemansia linderi</name>
    <dbReference type="NCBI Taxonomy" id="2663919"/>
    <lineage>
        <taxon>Eukaryota</taxon>
        <taxon>Fungi</taxon>
        <taxon>Fungi incertae sedis</taxon>
        <taxon>Zoopagomycota</taxon>
        <taxon>Kickxellomycotina</taxon>
        <taxon>Kickxellomycetes</taxon>
        <taxon>Kickxellales</taxon>
        <taxon>Kickxellaceae</taxon>
        <taxon>Coemansia</taxon>
    </lineage>
</organism>
<keyword evidence="1" id="KW-0418">Kinase</keyword>